<evidence type="ECO:0000313" key="3">
    <source>
        <dbReference type="EMBL" id="WXA93752.1"/>
    </source>
</evidence>
<dbReference type="EMBL" id="CP089982">
    <property type="protein sequence ID" value="WXA93752.1"/>
    <property type="molecule type" value="Genomic_DNA"/>
</dbReference>
<feature type="compositionally biased region" description="Low complexity" evidence="1">
    <location>
        <begin position="86"/>
        <end position="105"/>
    </location>
</feature>
<name>A0ABZ2K4X2_9BACT</name>
<keyword evidence="2" id="KW-0472">Membrane</keyword>
<reference evidence="3 4" key="1">
    <citation type="submission" date="2021-12" db="EMBL/GenBank/DDBJ databases">
        <title>Discovery of the Pendulisporaceae a myxobacterial family with distinct sporulation behavior and unique specialized metabolism.</title>
        <authorList>
            <person name="Garcia R."/>
            <person name="Popoff A."/>
            <person name="Bader C.D."/>
            <person name="Loehr J."/>
            <person name="Walesch S."/>
            <person name="Walt C."/>
            <person name="Boldt J."/>
            <person name="Bunk B."/>
            <person name="Haeckl F.J.F.P.J."/>
            <person name="Gunesch A.P."/>
            <person name="Birkelbach J."/>
            <person name="Nuebel U."/>
            <person name="Pietschmann T."/>
            <person name="Bach T."/>
            <person name="Mueller R."/>
        </authorList>
    </citation>
    <scope>NUCLEOTIDE SEQUENCE [LARGE SCALE GENOMIC DNA]</scope>
    <source>
        <strain evidence="3 4">MSr12523</strain>
    </source>
</reference>
<dbReference type="Proteomes" id="UP001379533">
    <property type="component" value="Chromosome"/>
</dbReference>
<organism evidence="3 4">
    <name type="scientific">Pendulispora brunnea</name>
    <dbReference type="NCBI Taxonomy" id="2905690"/>
    <lineage>
        <taxon>Bacteria</taxon>
        <taxon>Pseudomonadati</taxon>
        <taxon>Myxococcota</taxon>
        <taxon>Myxococcia</taxon>
        <taxon>Myxococcales</taxon>
        <taxon>Sorangiineae</taxon>
        <taxon>Pendulisporaceae</taxon>
        <taxon>Pendulispora</taxon>
    </lineage>
</organism>
<proteinExistence type="predicted"/>
<evidence type="ECO:0000256" key="2">
    <source>
        <dbReference type="SAM" id="Phobius"/>
    </source>
</evidence>
<feature type="region of interest" description="Disordered" evidence="1">
    <location>
        <begin position="71"/>
        <end position="155"/>
    </location>
</feature>
<evidence type="ECO:0000313" key="4">
    <source>
        <dbReference type="Proteomes" id="UP001379533"/>
    </source>
</evidence>
<protein>
    <submittedName>
        <fullName evidence="3">Uncharacterized protein</fullName>
    </submittedName>
</protein>
<feature type="transmembrane region" description="Helical" evidence="2">
    <location>
        <begin position="20"/>
        <end position="38"/>
    </location>
</feature>
<gene>
    <name evidence="3" type="ORF">LZC95_45780</name>
</gene>
<keyword evidence="2" id="KW-1133">Transmembrane helix</keyword>
<keyword evidence="4" id="KW-1185">Reference proteome</keyword>
<feature type="compositionally biased region" description="Low complexity" evidence="1">
    <location>
        <begin position="119"/>
        <end position="132"/>
    </location>
</feature>
<evidence type="ECO:0000256" key="1">
    <source>
        <dbReference type="SAM" id="MobiDB-lite"/>
    </source>
</evidence>
<sequence length="155" mass="15973">MSESREQAEQKRESLNGARVRFLLLGLIIGASAIVAFTNDDPSFGTANVVQQAMPSASTLPQAIASAILPRPPESARIPEVDVNKLPKAAPDPSAAAASKRAGNSKGKKKGEADDSKKAAAAPNAAGEGEMALPPGFQQVLEGMQGFGSAFKSED</sequence>
<keyword evidence="2" id="KW-0812">Transmembrane</keyword>
<accession>A0ABZ2K4X2</accession>
<dbReference type="RefSeq" id="WP_394844351.1">
    <property type="nucleotide sequence ID" value="NZ_CP089982.1"/>
</dbReference>